<keyword evidence="3 9" id="KW-0863">Zinc-finger</keyword>
<protein>
    <submittedName>
        <fullName evidence="14">Uncharacterized protein</fullName>
    </submittedName>
</protein>
<feature type="compositionally biased region" description="Polar residues" evidence="10">
    <location>
        <begin position="380"/>
        <end position="404"/>
    </location>
</feature>
<evidence type="ECO:0000256" key="7">
    <source>
        <dbReference type="ARBA" id="ARBA00023163"/>
    </source>
</evidence>
<feature type="region of interest" description="Disordered" evidence="10">
    <location>
        <begin position="831"/>
        <end position="855"/>
    </location>
</feature>
<dbReference type="OrthoDB" id="6382523at2759"/>
<organism evidence="14">
    <name type="scientific">Darwinula stevensoni</name>
    <dbReference type="NCBI Taxonomy" id="69355"/>
    <lineage>
        <taxon>Eukaryota</taxon>
        <taxon>Metazoa</taxon>
        <taxon>Ecdysozoa</taxon>
        <taxon>Arthropoda</taxon>
        <taxon>Crustacea</taxon>
        <taxon>Oligostraca</taxon>
        <taxon>Ostracoda</taxon>
        <taxon>Podocopa</taxon>
        <taxon>Podocopida</taxon>
        <taxon>Darwinulocopina</taxon>
        <taxon>Darwinuloidea</taxon>
        <taxon>Darwinulidae</taxon>
        <taxon>Darwinula</taxon>
    </lineage>
</organism>
<reference evidence="14" key="1">
    <citation type="submission" date="2020-11" db="EMBL/GenBank/DDBJ databases">
        <authorList>
            <person name="Tran Van P."/>
        </authorList>
    </citation>
    <scope>NUCLEOTIDE SEQUENCE</scope>
</reference>
<evidence type="ECO:0000256" key="1">
    <source>
        <dbReference type="ARBA" id="ARBA00004123"/>
    </source>
</evidence>
<evidence type="ECO:0000259" key="11">
    <source>
        <dbReference type="PROSITE" id="PS50157"/>
    </source>
</evidence>
<evidence type="ECO:0000256" key="5">
    <source>
        <dbReference type="ARBA" id="ARBA00023015"/>
    </source>
</evidence>
<feature type="domain" description="SANT" evidence="13">
    <location>
        <begin position="1023"/>
        <end position="1074"/>
    </location>
</feature>
<gene>
    <name evidence="14" type="ORF">DSTB1V02_LOCUS8723</name>
</gene>
<dbReference type="GO" id="GO:0003677">
    <property type="term" value="F:DNA binding"/>
    <property type="evidence" value="ECO:0007669"/>
    <property type="project" value="UniProtKB-KW"/>
</dbReference>
<dbReference type="EMBL" id="LR901579">
    <property type="protein sequence ID" value="CAD7248917.1"/>
    <property type="molecule type" value="Genomic_DNA"/>
</dbReference>
<evidence type="ECO:0000259" key="12">
    <source>
        <dbReference type="PROSITE" id="PS51156"/>
    </source>
</evidence>
<evidence type="ECO:0000256" key="6">
    <source>
        <dbReference type="ARBA" id="ARBA00023125"/>
    </source>
</evidence>
<dbReference type="PANTHER" id="PTHR16089">
    <property type="entry name" value="REST COREPRESSOR COREST PROTEIN-RELATED"/>
    <property type="match status" value="1"/>
</dbReference>
<feature type="region of interest" description="Disordered" evidence="10">
    <location>
        <begin position="48"/>
        <end position="70"/>
    </location>
</feature>
<feature type="compositionally biased region" description="Basic and acidic residues" evidence="10">
    <location>
        <begin position="161"/>
        <end position="171"/>
    </location>
</feature>
<dbReference type="SUPFAM" id="SSF46689">
    <property type="entry name" value="Homeodomain-like"/>
    <property type="match status" value="1"/>
</dbReference>
<feature type="region of interest" description="Disordered" evidence="10">
    <location>
        <begin position="92"/>
        <end position="181"/>
    </location>
</feature>
<dbReference type="FunFam" id="1.10.10.60:FF:000012">
    <property type="entry name" value="Metastasis-associated 1 family, member 3"/>
    <property type="match status" value="1"/>
</dbReference>
<feature type="region of interest" description="Disordered" evidence="10">
    <location>
        <begin position="552"/>
        <end position="673"/>
    </location>
</feature>
<feature type="compositionally biased region" description="Low complexity" evidence="10">
    <location>
        <begin position="572"/>
        <end position="594"/>
    </location>
</feature>
<dbReference type="GO" id="GO:0003714">
    <property type="term" value="F:transcription corepressor activity"/>
    <property type="evidence" value="ECO:0007669"/>
    <property type="project" value="TreeGrafter"/>
</dbReference>
<evidence type="ECO:0000256" key="3">
    <source>
        <dbReference type="ARBA" id="ARBA00022771"/>
    </source>
</evidence>
<keyword evidence="6" id="KW-0238">DNA-binding</keyword>
<dbReference type="InterPro" id="IPR036236">
    <property type="entry name" value="Znf_C2H2_sf"/>
</dbReference>
<feature type="domain" description="C2H2-type" evidence="11">
    <location>
        <begin position="1157"/>
        <end position="1184"/>
    </location>
</feature>
<sequence>MNKKPFECKAEGCNKSYCDARSLRRHTEHHHTGSKVNAAVLQEAGFSQSLDSPGFSEPVTPTSTSLLNMEPVTPTSAGVVILSCSNSTPEAKIKVESPTGGESYSQQQHNSVHLSPTVTSTSSTSSATASSVKLTTTTTVHNQADSKSPTQHNHHHHNHHASQENRPKQERSYATQAGDGNEGLTAEQLALIQQIMEQTRRAAELVSERHGSSASSTVATAVMPTNITVTARMATSIPSGVAATATSITVLPPPPPYPSHHHKSPSGQGRTIVLHSSPVDKQSDKVTIQHGILSVPPKIQPKGMEKKPEADSVTQLPGANALSDLLQRRLLKRAQRILSDPGDDLSIQLSNLQVPNLSLVLGEELSPSSSPGTGPHTLSLSSHITDNSKPPATKCDTQLSSTQSRDQRGKHEASSNTSNEDAFYQTQLSASLLSEVPVLNSEDLQGLDCHLDMPHFQTEVKNESTSSLMNLLQEQVSSHLFNYHDLIESAAQKLQAENIDLLQAFEESTGQHSNAAVQFPNLLPLELTDGDLPNPDLPRDLPQACLVSSTTKADGHPVLSPLTKSSHSPLQSPCHSHPSSVSSVVPSSSHHFSPIPSPIGQISQGKDDKSRASLPGSVSAPCLRLASPSPSPMSTHSLPETLLSYPSSPPPTSSLSWPNVSSMEKPHGGENSKGVDQMMSTAPDLSSCLSAEDLDELLVHCTAARDVILNMDSNSKSNTRFHSTSILPDDTDFLLKGDSRSKHMSESDLFSPQDPLLHDATGLSLPMVKIEDNLGSSITSPKMEVSYDNDDVFLSPSSIASTLQSVPVLKASLDPLPILSYPSSSVTSTSISRCTGSGHRPVNSHRFLPQPYTPPPMLNSSRQLVSSSMLSSSNTSVATASMHISVTQWKRQSSTVIDCLGDEAMEPSSSVEGDVEPHINIGSSYQAIIPPCCTEPGKVNKEEEKGDLLWSPIIEERHCSRWEVDRYLKFASNATSPAGGCGVEYALHILCICVGNIRQAMLYLLQPCPPLPVSHPLPRLAHRESDRWTPQQMAAFKQALSTCHKDFRTIAAQVPGKSVAQCVQYYYLWKKICREEYFSLLKRRKPTLNVFSRTASHQEYGQRAGCTNQEMQQQQQPECADSQPPPQRTLTLNAQLSISGPLSPGCDGSSSSHASEYPCKTCGKIFNKVRSRSAHMKCHRPSDAGGSEPKKPKLERISLDSFL</sequence>
<feature type="compositionally biased region" description="Low complexity" evidence="10">
    <location>
        <begin position="111"/>
        <end position="141"/>
    </location>
</feature>
<feature type="compositionally biased region" description="Low complexity" evidence="10">
    <location>
        <begin position="363"/>
        <end position="379"/>
    </location>
</feature>
<evidence type="ECO:0000256" key="8">
    <source>
        <dbReference type="ARBA" id="ARBA00023242"/>
    </source>
</evidence>
<dbReference type="PROSITE" id="PS50157">
    <property type="entry name" value="ZINC_FINGER_C2H2_2"/>
    <property type="match status" value="2"/>
</dbReference>
<accession>A0A7R9A852</accession>
<dbReference type="InterPro" id="IPR000949">
    <property type="entry name" value="ELM2_dom"/>
</dbReference>
<dbReference type="SMART" id="SM00717">
    <property type="entry name" value="SANT"/>
    <property type="match status" value="1"/>
</dbReference>
<feature type="compositionally biased region" description="Polar residues" evidence="10">
    <location>
        <begin position="142"/>
        <end position="151"/>
    </location>
</feature>
<dbReference type="SUPFAM" id="SSF57667">
    <property type="entry name" value="beta-beta-alpha zinc fingers"/>
    <property type="match status" value="1"/>
</dbReference>
<dbReference type="InterPro" id="IPR017884">
    <property type="entry name" value="SANT_dom"/>
</dbReference>
<name>A0A7R9A852_9CRUS</name>
<feature type="region of interest" description="Disordered" evidence="10">
    <location>
        <begin position="1173"/>
        <end position="1203"/>
    </location>
</feature>
<feature type="domain" description="C2H2-type" evidence="11">
    <location>
        <begin position="6"/>
        <end position="36"/>
    </location>
</feature>
<evidence type="ECO:0000313" key="14">
    <source>
        <dbReference type="EMBL" id="CAD7248917.1"/>
    </source>
</evidence>
<dbReference type="InterPro" id="IPR051066">
    <property type="entry name" value="Trans_reg/Corepressor"/>
</dbReference>
<feature type="compositionally biased region" description="Basic and acidic residues" evidence="10">
    <location>
        <begin position="1188"/>
        <end position="1203"/>
    </location>
</feature>
<keyword evidence="4" id="KW-0862">Zinc</keyword>
<dbReference type="SMART" id="SM00355">
    <property type="entry name" value="ZnF_C2H2"/>
    <property type="match status" value="2"/>
</dbReference>
<dbReference type="PROSITE" id="PS00028">
    <property type="entry name" value="ZINC_FINGER_C2H2_1"/>
    <property type="match status" value="2"/>
</dbReference>
<evidence type="ECO:0000259" key="13">
    <source>
        <dbReference type="PROSITE" id="PS51293"/>
    </source>
</evidence>
<keyword evidence="15" id="KW-1185">Reference proteome</keyword>
<dbReference type="PROSITE" id="PS51156">
    <property type="entry name" value="ELM2"/>
    <property type="match status" value="1"/>
</dbReference>
<feature type="region of interest" description="Disordered" evidence="10">
    <location>
        <begin position="1107"/>
        <end position="1127"/>
    </location>
</feature>
<feature type="compositionally biased region" description="Low complexity" evidence="10">
    <location>
        <begin position="637"/>
        <end position="646"/>
    </location>
</feature>
<feature type="region of interest" description="Disordered" evidence="10">
    <location>
        <begin position="363"/>
        <end position="421"/>
    </location>
</feature>
<dbReference type="GO" id="GO:0005667">
    <property type="term" value="C:transcription regulator complex"/>
    <property type="evidence" value="ECO:0007669"/>
    <property type="project" value="TreeGrafter"/>
</dbReference>
<dbReference type="GO" id="GO:0000118">
    <property type="term" value="C:histone deacetylase complex"/>
    <property type="evidence" value="ECO:0007669"/>
    <property type="project" value="TreeGrafter"/>
</dbReference>
<dbReference type="PANTHER" id="PTHR16089:SF40">
    <property type="entry name" value="SUPPRESSOR OF ACTIVATED EGL-4 PROTEIN 1"/>
    <property type="match status" value="1"/>
</dbReference>
<dbReference type="EMBL" id="CAJPEV010002062">
    <property type="protein sequence ID" value="CAG0895487.1"/>
    <property type="molecule type" value="Genomic_DNA"/>
</dbReference>
<evidence type="ECO:0000256" key="2">
    <source>
        <dbReference type="ARBA" id="ARBA00022723"/>
    </source>
</evidence>
<dbReference type="GO" id="GO:0008270">
    <property type="term" value="F:zinc ion binding"/>
    <property type="evidence" value="ECO:0007669"/>
    <property type="project" value="UniProtKB-KW"/>
</dbReference>
<keyword evidence="7" id="KW-0804">Transcription</keyword>
<dbReference type="Pfam" id="PF00249">
    <property type="entry name" value="Myb_DNA-binding"/>
    <property type="match status" value="1"/>
</dbReference>
<proteinExistence type="predicted"/>
<dbReference type="Proteomes" id="UP000677054">
    <property type="component" value="Unassembled WGS sequence"/>
</dbReference>
<dbReference type="InterPro" id="IPR009057">
    <property type="entry name" value="Homeodomain-like_sf"/>
</dbReference>
<evidence type="ECO:0000256" key="9">
    <source>
        <dbReference type="PROSITE-ProRule" id="PRU00042"/>
    </source>
</evidence>
<dbReference type="SMART" id="SM01189">
    <property type="entry name" value="ELM2"/>
    <property type="match status" value="1"/>
</dbReference>
<dbReference type="Gene3D" id="3.30.160.60">
    <property type="entry name" value="Classic Zinc Finger"/>
    <property type="match status" value="1"/>
</dbReference>
<keyword evidence="2" id="KW-0479">Metal-binding</keyword>
<keyword evidence="5" id="KW-0805">Transcription regulation</keyword>
<feature type="region of interest" description="Disordered" evidence="10">
    <location>
        <begin position="296"/>
        <end position="316"/>
    </location>
</feature>
<evidence type="ECO:0000313" key="15">
    <source>
        <dbReference type="Proteomes" id="UP000677054"/>
    </source>
</evidence>
<dbReference type="AlphaFoldDB" id="A0A7R9A852"/>
<comment type="subcellular location">
    <subcellularLocation>
        <location evidence="1">Nucleus</location>
    </subcellularLocation>
</comment>
<evidence type="ECO:0000256" key="4">
    <source>
        <dbReference type="ARBA" id="ARBA00022833"/>
    </source>
</evidence>
<dbReference type="Pfam" id="PF01448">
    <property type="entry name" value="ELM2"/>
    <property type="match status" value="1"/>
</dbReference>
<dbReference type="InterPro" id="IPR001005">
    <property type="entry name" value="SANT/Myb"/>
</dbReference>
<feature type="compositionally biased region" description="Polar residues" evidence="10">
    <location>
        <begin position="100"/>
        <end position="110"/>
    </location>
</feature>
<dbReference type="PROSITE" id="PS51293">
    <property type="entry name" value="SANT"/>
    <property type="match status" value="1"/>
</dbReference>
<dbReference type="Gene3D" id="1.10.10.60">
    <property type="entry name" value="Homeodomain-like"/>
    <property type="match status" value="1"/>
</dbReference>
<keyword evidence="8" id="KW-0539">Nucleus</keyword>
<feature type="compositionally biased region" description="Polar residues" evidence="10">
    <location>
        <begin position="562"/>
        <end position="571"/>
    </location>
</feature>
<dbReference type="GO" id="GO:0006357">
    <property type="term" value="P:regulation of transcription by RNA polymerase II"/>
    <property type="evidence" value="ECO:0007669"/>
    <property type="project" value="TreeGrafter"/>
</dbReference>
<dbReference type="InterPro" id="IPR013087">
    <property type="entry name" value="Znf_C2H2_type"/>
</dbReference>
<feature type="domain" description="ELM2" evidence="12">
    <location>
        <begin position="917"/>
        <end position="1008"/>
    </location>
</feature>
<evidence type="ECO:0000256" key="10">
    <source>
        <dbReference type="SAM" id="MobiDB-lite"/>
    </source>
</evidence>